<organism evidence="2 3">
    <name type="scientific">Saguinus oedipus</name>
    <name type="common">Cotton-top tamarin</name>
    <name type="synonym">Oedipomidas oedipus</name>
    <dbReference type="NCBI Taxonomy" id="9490"/>
    <lineage>
        <taxon>Eukaryota</taxon>
        <taxon>Metazoa</taxon>
        <taxon>Chordata</taxon>
        <taxon>Craniata</taxon>
        <taxon>Vertebrata</taxon>
        <taxon>Euteleostomi</taxon>
        <taxon>Mammalia</taxon>
        <taxon>Eutheria</taxon>
        <taxon>Euarchontoglires</taxon>
        <taxon>Primates</taxon>
        <taxon>Haplorrhini</taxon>
        <taxon>Platyrrhini</taxon>
        <taxon>Cebidae</taxon>
        <taxon>Callitrichinae</taxon>
        <taxon>Saguinus</taxon>
    </lineage>
</organism>
<feature type="compositionally biased region" description="Polar residues" evidence="1">
    <location>
        <begin position="33"/>
        <end position="56"/>
    </location>
</feature>
<feature type="region of interest" description="Disordered" evidence="1">
    <location>
        <begin position="1"/>
        <end position="56"/>
    </location>
</feature>
<protein>
    <submittedName>
        <fullName evidence="2">Uncharacterized protein</fullName>
    </submittedName>
</protein>
<comment type="caution">
    <text evidence="2">The sequence shown here is derived from an EMBL/GenBank/DDBJ whole genome shotgun (WGS) entry which is preliminary data.</text>
</comment>
<evidence type="ECO:0000313" key="2">
    <source>
        <dbReference type="EMBL" id="KAK2104719.1"/>
    </source>
</evidence>
<keyword evidence="3" id="KW-1185">Reference proteome</keyword>
<sequence>MSLAGGYDRKQEGQKDWAVQDATGIEASWEKVPSTTCTENHSGMQRRQGQLLAKST</sequence>
<feature type="non-terminal residue" evidence="2">
    <location>
        <position position="56"/>
    </location>
</feature>
<evidence type="ECO:0000256" key="1">
    <source>
        <dbReference type="SAM" id="MobiDB-lite"/>
    </source>
</evidence>
<dbReference type="Proteomes" id="UP001266305">
    <property type="component" value="Unassembled WGS sequence"/>
</dbReference>
<dbReference type="EMBL" id="JASSZA010000008">
    <property type="protein sequence ID" value="KAK2104719.1"/>
    <property type="molecule type" value="Genomic_DNA"/>
</dbReference>
<reference evidence="2 3" key="1">
    <citation type="submission" date="2023-05" db="EMBL/GenBank/DDBJ databases">
        <title>B98-5 Cell Line De Novo Hybrid Assembly: An Optical Mapping Approach.</title>
        <authorList>
            <person name="Kananen K."/>
            <person name="Auerbach J.A."/>
            <person name="Kautto E."/>
            <person name="Blachly J.S."/>
        </authorList>
    </citation>
    <scope>NUCLEOTIDE SEQUENCE [LARGE SCALE GENOMIC DNA]</scope>
    <source>
        <strain evidence="2">B95-8</strain>
        <tissue evidence="2">Cell line</tissue>
    </source>
</reference>
<gene>
    <name evidence="2" type="ORF">P7K49_018575</name>
</gene>
<name>A0ABQ9V5Q8_SAGOE</name>
<accession>A0ABQ9V5Q8</accession>
<proteinExistence type="predicted"/>
<evidence type="ECO:0000313" key="3">
    <source>
        <dbReference type="Proteomes" id="UP001266305"/>
    </source>
</evidence>